<dbReference type="Proteomes" id="UP000269591">
    <property type="component" value="Unassembled WGS sequence"/>
</dbReference>
<dbReference type="CDD" id="cd11586">
    <property type="entry name" value="VbhA_like"/>
    <property type="match status" value="1"/>
</dbReference>
<dbReference type="OrthoDB" id="9813719at2"/>
<dbReference type="Gene3D" id="1.10.3290.10">
    <property type="entry name" value="Fido-like domain"/>
    <property type="match status" value="1"/>
</dbReference>
<feature type="domain" description="Fido" evidence="8">
    <location>
        <begin position="101"/>
        <end position="257"/>
    </location>
</feature>
<dbReference type="Pfam" id="PF02661">
    <property type="entry name" value="Fic"/>
    <property type="match status" value="1"/>
</dbReference>
<dbReference type="InterPro" id="IPR033788">
    <property type="entry name" value="VbhA-like"/>
</dbReference>
<sequence>MTACDKGDYPYEPMTSNNLDASWRVAIGLQDVDGLKPSKYLHSLAAETIEGDLSLSAAGKAIRAYYKLRDESGEATDMGEREADLVSQRITELLSRRAFIMAPSMLVHIHQHLFQDLDEKTYAPGLYKTDQLVKREYILNGDSVLYGAPEFIDNALAMFFASEASYVYGPVTSADDVAHLAEFISHIWQVHPFKEGNTRTIAAFTELYLDYLGFDAANEPFANNARYFRNALVRANYRNAKAGIMPDLKYLIRFLENMLCGADNDLRSRDMLCEALFEDPSLIRNMPSSSAIEK</sequence>
<organism evidence="9 10">
    <name type="scientific">Slackia equolifaciens</name>
    <dbReference type="NCBI Taxonomy" id="498718"/>
    <lineage>
        <taxon>Bacteria</taxon>
        <taxon>Bacillati</taxon>
        <taxon>Actinomycetota</taxon>
        <taxon>Coriobacteriia</taxon>
        <taxon>Eggerthellales</taxon>
        <taxon>Eggerthellaceae</taxon>
        <taxon>Slackia</taxon>
    </lineage>
</organism>
<evidence type="ECO:0000256" key="4">
    <source>
        <dbReference type="ARBA" id="ARBA00022840"/>
    </source>
</evidence>
<evidence type="ECO:0000259" key="8">
    <source>
        <dbReference type="PROSITE" id="PS51459"/>
    </source>
</evidence>
<dbReference type="InterPro" id="IPR036597">
    <property type="entry name" value="Fido-like_dom_sf"/>
</dbReference>
<evidence type="ECO:0000256" key="5">
    <source>
        <dbReference type="ARBA" id="ARBA00034531"/>
    </source>
</evidence>
<reference evidence="10" key="1">
    <citation type="submission" date="2018-05" db="EMBL/GenBank/DDBJ databases">
        <title>Genome Sequencing of selected type strains of the family Eggerthellaceae.</title>
        <authorList>
            <person name="Danylec N."/>
            <person name="Stoll D.A."/>
            <person name="Doetsch A."/>
            <person name="Huch M."/>
        </authorList>
    </citation>
    <scope>NUCLEOTIDE SEQUENCE [LARGE SCALE GENOMIC DNA]</scope>
    <source>
        <strain evidence="10">DSM 24851</strain>
    </source>
</reference>
<evidence type="ECO:0000256" key="1">
    <source>
        <dbReference type="ARBA" id="ARBA00022679"/>
    </source>
</evidence>
<comment type="catalytic activity">
    <reaction evidence="6">
        <text>L-threonyl-[protein] + ATP = 3-O-(5'-adenylyl)-L-threonyl-[protein] + diphosphate</text>
        <dbReference type="Rhea" id="RHEA:54292"/>
        <dbReference type="Rhea" id="RHEA-COMP:11060"/>
        <dbReference type="Rhea" id="RHEA-COMP:13847"/>
        <dbReference type="ChEBI" id="CHEBI:30013"/>
        <dbReference type="ChEBI" id="CHEBI:30616"/>
        <dbReference type="ChEBI" id="CHEBI:33019"/>
        <dbReference type="ChEBI" id="CHEBI:138113"/>
        <dbReference type="EC" id="2.7.7.108"/>
    </reaction>
</comment>
<proteinExistence type="predicted"/>
<keyword evidence="1" id="KW-0808">Transferase</keyword>
<keyword evidence="10" id="KW-1185">Reference proteome</keyword>
<dbReference type="EMBL" id="QIBX01000001">
    <property type="protein sequence ID" value="RNL42062.1"/>
    <property type="molecule type" value="Genomic_DNA"/>
</dbReference>
<dbReference type="GO" id="GO:0070733">
    <property type="term" value="F:AMPylase activity"/>
    <property type="evidence" value="ECO:0007669"/>
    <property type="project" value="UniProtKB-EC"/>
</dbReference>
<evidence type="ECO:0000313" key="10">
    <source>
        <dbReference type="Proteomes" id="UP000269591"/>
    </source>
</evidence>
<dbReference type="GO" id="GO:0051302">
    <property type="term" value="P:regulation of cell division"/>
    <property type="evidence" value="ECO:0007669"/>
    <property type="project" value="TreeGrafter"/>
</dbReference>
<comment type="catalytic activity">
    <reaction evidence="7">
        <text>L-tyrosyl-[protein] + ATP = O-(5'-adenylyl)-L-tyrosyl-[protein] + diphosphate</text>
        <dbReference type="Rhea" id="RHEA:54288"/>
        <dbReference type="Rhea" id="RHEA-COMP:10136"/>
        <dbReference type="Rhea" id="RHEA-COMP:13846"/>
        <dbReference type="ChEBI" id="CHEBI:30616"/>
        <dbReference type="ChEBI" id="CHEBI:33019"/>
        <dbReference type="ChEBI" id="CHEBI:46858"/>
        <dbReference type="ChEBI" id="CHEBI:83624"/>
        <dbReference type="EC" id="2.7.7.108"/>
    </reaction>
</comment>
<keyword evidence="2" id="KW-0548">Nucleotidyltransferase</keyword>
<dbReference type="EC" id="2.7.7.108" evidence="5"/>
<keyword evidence="3" id="KW-0547">Nucleotide-binding</keyword>
<keyword evidence="4" id="KW-0067">ATP-binding</keyword>
<evidence type="ECO:0000256" key="2">
    <source>
        <dbReference type="ARBA" id="ARBA00022695"/>
    </source>
</evidence>
<gene>
    <name evidence="9" type="ORF">DMP06_01230</name>
</gene>
<dbReference type="PANTHER" id="PTHR39560:SF1">
    <property type="entry name" value="PROTEIN ADENYLYLTRANSFERASE FIC-RELATED"/>
    <property type="match status" value="1"/>
</dbReference>
<dbReference type="AlphaFoldDB" id="A0A3N0B4M8"/>
<comment type="caution">
    <text evidence="9">The sequence shown here is derived from an EMBL/GenBank/DDBJ whole genome shotgun (WGS) entry which is preliminary data.</text>
</comment>
<evidence type="ECO:0000313" key="9">
    <source>
        <dbReference type="EMBL" id="RNL42062.1"/>
    </source>
</evidence>
<dbReference type="InterPro" id="IPR003812">
    <property type="entry name" value="Fido"/>
</dbReference>
<evidence type="ECO:0000256" key="7">
    <source>
        <dbReference type="ARBA" id="ARBA00048696"/>
    </source>
</evidence>
<evidence type="ECO:0000256" key="6">
    <source>
        <dbReference type="ARBA" id="ARBA00047939"/>
    </source>
</evidence>
<protein>
    <recommendedName>
        <fullName evidence="5">protein adenylyltransferase</fullName>
        <ecNumber evidence="5">2.7.7.108</ecNumber>
    </recommendedName>
</protein>
<dbReference type="PANTHER" id="PTHR39560">
    <property type="entry name" value="PROTEIN ADENYLYLTRANSFERASE FIC-RELATED"/>
    <property type="match status" value="1"/>
</dbReference>
<evidence type="ECO:0000256" key="3">
    <source>
        <dbReference type="ARBA" id="ARBA00022741"/>
    </source>
</evidence>
<dbReference type="RefSeq" id="WP_123207921.1">
    <property type="nucleotide sequence ID" value="NZ_QIBX01000001.1"/>
</dbReference>
<accession>A0A3N0B4M8</accession>
<dbReference type="GO" id="GO:0005524">
    <property type="term" value="F:ATP binding"/>
    <property type="evidence" value="ECO:0007669"/>
    <property type="project" value="UniProtKB-KW"/>
</dbReference>
<dbReference type="SUPFAM" id="SSF140931">
    <property type="entry name" value="Fic-like"/>
    <property type="match status" value="1"/>
</dbReference>
<name>A0A3N0B4M8_9ACTN</name>
<dbReference type="PROSITE" id="PS51459">
    <property type="entry name" value="FIDO"/>
    <property type="match status" value="1"/>
</dbReference>